<keyword evidence="3" id="KW-1185">Reference proteome</keyword>
<proteinExistence type="predicted"/>
<gene>
    <name evidence="2" type="ORF">WAX74_10475</name>
</gene>
<reference evidence="2 3" key="1">
    <citation type="submission" date="2024-01" db="EMBL/GenBank/DDBJ databases">
        <title>Seven novel Bacillus-like species.</title>
        <authorList>
            <person name="Liu G."/>
        </authorList>
    </citation>
    <scope>NUCLEOTIDE SEQUENCE [LARGE SCALE GENOMIC DNA]</scope>
    <source>
        <strain evidence="2 3">FJAT-51614</strain>
    </source>
</reference>
<name>A0ABU8F4X9_9BACI</name>
<accession>A0ABU8F4X9</accession>
<evidence type="ECO:0000256" key="1">
    <source>
        <dbReference type="SAM" id="Phobius"/>
    </source>
</evidence>
<evidence type="ECO:0000313" key="3">
    <source>
        <dbReference type="Proteomes" id="UP001364890"/>
    </source>
</evidence>
<evidence type="ECO:0000313" key="2">
    <source>
        <dbReference type="EMBL" id="MEI4770062.1"/>
    </source>
</evidence>
<feature type="transmembrane region" description="Helical" evidence="1">
    <location>
        <begin position="46"/>
        <end position="63"/>
    </location>
</feature>
<sequence length="108" mass="12493">MKGKERNGIRTLLELVRIIFIFFIIGGILGYFLEFVYVEMGIDTENYGWLVFFAIFLLIFVLYRNKLQFSGWYKGVGRKKLPKIVSQILLVSAVFLLILPAILSVLVK</sequence>
<comment type="caution">
    <text evidence="2">The sequence shown here is derived from an EMBL/GenBank/DDBJ whole genome shotgun (WGS) entry which is preliminary data.</text>
</comment>
<feature type="transmembrane region" description="Helical" evidence="1">
    <location>
        <begin position="84"/>
        <end position="107"/>
    </location>
</feature>
<evidence type="ECO:0008006" key="4">
    <source>
        <dbReference type="Google" id="ProtNLM"/>
    </source>
</evidence>
<dbReference type="RefSeq" id="WP_336497620.1">
    <property type="nucleotide sequence ID" value="NZ_JBAWSY010000006.1"/>
</dbReference>
<feature type="transmembrane region" description="Helical" evidence="1">
    <location>
        <begin position="12"/>
        <end position="34"/>
    </location>
</feature>
<protein>
    <recommendedName>
        <fullName evidence="4">DUF3899 domain-containing protein</fullName>
    </recommendedName>
</protein>
<dbReference type="EMBL" id="JBAWSY010000006">
    <property type="protein sequence ID" value="MEI4770062.1"/>
    <property type="molecule type" value="Genomic_DNA"/>
</dbReference>
<keyword evidence="1" id="KW-0812">Transmembrane</keyword>
<keyword evidence="1" id="KW-0472">Membrane</keyword>
<dbReference type="Proteomes" id="UP001364890">
    <property type="component" value="Unassembled WGS sequence"/>
</dbReference>
<organism evidence="2 3">
    <name type="scientific">Psychrobacillus mangrovi</name>
    <dbReference type="NCBI Taxonomy" id="3117745"/>
    <lineage>
        <taxon>Bacteria</taxon>
        <taxon>Bacillati</taxon>
        <taxon>Bacillota</taxon>
        <taxon>Bacilli</taxon>
        <taxon>Bacillales</taxon>
        <taxon>Bacillaceae</taxon>
        <taxon>Psychrobacillus</taxon>
    </lineage>
</organism>
<keyword evidence="1" id="KW-1133">Transmembrane helix</keyword>